<dbReference type="AlphaFoldDB" id="A0A7C8M4I7"/>
<dbReference type="GO" id="GO:0005737">
    <property type="term" value="C:cytoplasm"/>
    <property type="evidence" value="ECO:0007669"/>
    <property type="project" value="TreeGrafter"/>
</dbReference>
<comment type="caution">
    <text evidence="5">The sequence shown here is derived from an EMBL/GenBank/DDBJ whole genome shotgun (WGS) entry which is preliminary data.</text>
</comment>
<dbReference type="InterPro" id="IPR045632">
    <property type="entry name" value="DUF6314"/>
</dbReference>
<protein>
    <submittedName>
        <fullName evidence="5">Initiator tRNA phosphoribosyl transferase-domain-containing protein</fullName>
    </submittedName>
</protein>
<sequence>MARPLTQSDLLFPTQSLSLSSTLHALKRSALSIPNRLSSLISDAAFVQRVAEAYRLPLVANERCGSWYIPPGKKAESAYFKSTDGHAGEWAFSLRRANLQVLGVVAEGGGCVIVDSTRRGKSMPDALSKTIPIWCCVLNRAIFPDLGPHELHTPPQAVSASEHAQIETKIDGFVRQFLDICKPDVEQLRSRLNKPLRPLWITQESTLPFSSPLFPDFHPIILCTASRRVHGNEGSEGGYIQGAADDHEAWAQGLTPKLFWVNKDKLLSTNEEDLPNLIADLVKDERGLDAAPIRVRPSTNLFIASSQNLDISQFDTIISCTPTPLTTTNPTHANTKKYLHLACQTGKLGSRNLRTQLAHLKPFFASLPDADAGKTVVCCPTGKDLAVGTALAILCLYADSQGTMSMNPTAAKLDKPFIKQRLAWLTGTNPTLNPSRGTLQSVNAFLMRDPSSTASTTPPPPPLPPSRLALTPTDTNGTPIPPPSPPSPPPSLPTLIFTTLASTHIWTFTRTLTSLLPTHPSGTVTGTATFTPYPYPHPHPADANALLYAEEGTFTTTTGLVFTARRKYVYWLRGGGGGEGNGEEAEGGGEYISVHFYDDESSSSSSAQSPTTAAADTPLFVEMGALCPTNDPNPTSPPTLRAHNRAQHLCGSDLYTASWEFGLGMTASASAPDYDYEHEHDYEQLYWSVRYDVRGPSKDYVSVTRYTPCATMRLRECDGDRRSVSES</sequence>
<evidence type="ECO:0000259" key="4">
    <source>
        <dbReference type="Pfam" id="PF19834"/>
    </source>
</evidence>
<organism evidence="5 6">
    <name type="scientific">Massariosphaeria phaeospora</name>
    <dbReference type="NCBI Taxonomy" id="100035"/>
    <lineage>
        <taxon>Eukaryota</taxon>
        <taxon>Fungi</taxon>
        <taxon>Dikarya</taxon>
        <taxon>Ascomycota</taxon>
        <taxon>Pezizomycotina</taxon>
        <taxon>Dothideomycetes</taxon>
        <taxon>Pleosporomycetidae</taxon>
        <taxon>Pleosporales</taxon>
        <taxon>Pleosporales incertae sedis</taxon>
        <taxon>Massariosphaeria</taxon>
    </lineage>
</organism>
<dbReference type="Proteomes" id="UP000481861">
    <property type="component" value="Unassembled WGS sequence"/>
</dbReference>
<dbReference type="Pfam" id="PF17184">
    <property type="entry name" value="Rit1_C"/>
    <property type="match status" value="1"/>
</dbReference>
<feature type="domain" description="Rit1 DUSP-like" evidence="2">
    <location>
        <begin position="337"/>
        <end position="446"/>
    </location>
</feature>
<keyword evidence="5" id="KW-0808">Transferase</keyword>
<dbReference type="GO" id="GO:0043399">
    <property type="term" value="F:tRNA adenosine(64)-2'-O-ribosylphosphate transferase activity"/>
    <property type="evidence" value="ECO:0007669"/>
    <property type="project" value="InterPro"/>
</dbReference>
<evidence type="ECO:0000256" key="1">
    <source>
        <dbReference type="SAM" id="MobiDB-lite"/>
    </source>
</evidence>
<name>A0A7C8M4I7_9PLEO</name>
<reference evidence="5 6" key="1">
    <citation type="submission" date="2020-01" db="EMBL/GenBank/DDBJ databases">
        <authorList>
            <consortium name="DOE Joint Genome Institute"/>
            <person name="Haridas S."/>
            <person name="Albert R."/>
            <person name="Binder M."/>
            <person name="Bloem J."/>
            <person name="Labutti K."/>
            <person name="Salamov A."/>
            <person name="Andreopoulos B."/>
            <person name="Baker S.E."/>
            <person name="Barry K."/>
            <person name="Bills G."/>
            <person name="Bluhm B.H."/>
            <person name="Cannon C."/>
            <person name="Castanera R."/>
            <person name="Culley D.E."/>
            <person name="Daum C."/>
            <person name="Ezra D."/>
            <person name="Gonzalez J.B."/>
            <person name="Henrissat B."/>
            <person name="Kuo A."/>
            <person name="Liang C."/>
            <person name="Lipzen A."/>
            <person name="Lutzoni F."/>
            <person name="Magnuson J."/>
            <person name="Mondo S."/>
            <person name="Nolan M."/>
            <person name="Ohm R."/>
            <person name="Pangilinan J."/>
            <person name="Park H.-J.H."/>
            <person name="Ramirez L."/>
            <person name="Alfaro M."/>
            <person name="Sun H."/>
            <person name="Tritt A."/>
            <person name="Yoshinaga Y."/>
            <person name="Zwiers L.-H.L."/>
            <person name="Turgeon B.G."/>
            <person name="Goodwin S.B."/>
            <person name="Spatafora J.W."/>
            <person name="Crous P.W."/>
            <person name="Grigoriev I.V."/>
        </authorList>
    </citation>
    <scope>NUCLEOTIDE SEQUENCE [LARGE SCALE GENOMIC DNA]</scope>
    <source>
        <strain evidence="5 6">CBS 611.86</strain>
    </source>
</reference>
<proteinExistence type="predicted"/>
<feature type="region of interest" description="Disordered" evidence="1">
    <location>
        <begin position="449"/>
        <end position="494"/>
    </location>
</feature>
<dbReference type="InterPro" id="IPR033449">
    <property type="entry name" value="Rit1_N"/>
</dbReference>
<dbReference type="Pfam" id="PF04179">
    <property type="entry name" value="Init_tRNA_PT"/>
    <property type="match status" value="1"/>
</dbReference>
<dbReference type="PANTHER" id="PTHR31811">
    <property type="entry name" value="TRNA A64-2'-O-RIBOSYLPHOSPHATE TRANSFERASE"/>
    <property type="match status" value="1"/>
</dbReference>
<evidence type="ECO:0000259" key="3">
    <source>
        <dbReference type="Pfam" id="PF17184"/>
    </source>
</evidence>
<dbReference type="Pfam" id="PF19834">
    <property type="entry name" value="DUF6314"/>
    <property type="match status" value="1"/>
</dbReference>
<feature type="domain" description="DUF6314" evidence="4">
    <location>
        <begin position="506"/>
        <end position="707"/>
    </location>
</feature>
<evidence type="ECO:0000313" key="5">
    <source>
        <dbReference type="EMBL" id="KAF2868496.1"/>
    </source>
</evidence>
<gene>
    <name evidence="5" type="ORF">BDV95DRAFT_500534</name>
</gene>
<evidence type="ECO:0000259" key="2">
    <source>
        <dbReference type="Pfam" id="PF04179"/>
    </source>
</evidence>
<keyword evidence="6" id="KW-1185">Reference proteome</keyword>
<accession>A0A7C8M4I7</accession>
<dbReference type="OrthoDB" id="45256at2759"/>
<dbReference type="GO" id="GO:0019988">
    <property type="term" value="P:charged-tRNA amino acid modification"/>
    <property type="evidence" value="ECO:0007669"/>
    <property type="project" value="InterPro"/>
</dbReference>
<feature type="compositionally biased region" description="Pro residues" evidence="1">
    <location>
        <begin position="479"/>
        <end position="492"/>
    </location>
</feature>
<feature type="domain" description="Rit1 N-terminal" evidence="3">
    <location>
        <begin position="26"/>
        <end position="283"/>
    </location>
</feature>
<dbReference type="InterPro" id="IPR033421">
    <property type="entry name" value="Rit1_DUSP-like"/>
</dbReference>
<evidence type="ECO:0000313" key="6">
    <source>
        <dbReference type="Proteomes" id="UP000481861"/>
    </source>
</evidence>
<dbReference type="PANTHER" id="PTHR31811:SF0">
    <property type="entry name" value="TRNA A64-2'-O-RIBOSYLPHOSPHATE TRANSFERASE"/>
    <property type="match status" value="1"/>
</dbReference>
<dbReference type="EMBL" id="JAADJZ010000019">
    <property type="protein sequence ID" value="KAF2868496.1"/>
    <property type="molecule type" value="Genomic_DNA"/>
</dbReference>
<dbReference type="InterPro" id="IPR007306">
    <property type="entry name" value="Rit1"/>
</dbReference>